<evidence type="ECO:0000313" key="4">
    <source>
        <dbReference type="EMBL" id="RDI66641.1"/>
    </source>
</evidence>
<dbReference type="InterPro" id="IPR000182">
    <property type="entry name" value="GNAT_dom"/>
</dbReference>
<keyword evidence="1 4" id="KW-0808">Transferase</keyword>
<proteinExistence type="predicted"/>
<dbReference type="PANTHER" id="PTHR43420">
    <property type="entry name" value="ACETYLTRANSFERASE"/>
    <property type="match status" value="1"/>
</dbReference>
<keyword evidence="2" id="KW-0012">Acyltransferase</keyword>
<protein>
    <submittedName>
        <fullName evidence="4">GNAT family acetyltransferase</fullName>
    </submittedName>
</protein>
<accession>A0A370I964</accession>
<dbReference type="GO" id="GO:0016747">
    <property type="term" value="F:acyltransferase activity, transferring groups other than amino-acyl groups"/>
    <property type="evidence" value="ECO:0007669"/>
    <property type="project" value="InterPro"/>
</dbReference>
<evidence type="ECO:0000256" key="2">
    <source>
        <dbReference type="ARBA" id="ARBA00023315"/>
    </source>
</evidence>
<dbReference type="InterPro" id="IPR016181">
    <property type="entry name" value="Acyl_CoA_acyltransferase"/>
</dbReference>
<organism evidence="4 5">
    <name type="scientific">Nocardia pseudobrasiliensis</name>
    <dbReference type="NCBI Taxonomy" id="45979"/>
    <lineage>
        <taxon>Bacteria</taxon>
        <taxon>Bacillati</taxon>
        <taxon>Actinomycetota</taxon>
        <taxon>Actinomycetes</taxon>
        <taxon>Mycobacteriales</taxon>
        <taxon>Nocardiaceae</taxon>
        <taxon>Nocardia</taxon>
    </lineage>
</organism>
<dbReference type="PROSITE" id="PS51186">
    <property type="entry name" value="GNAT"/>
    <property type="match status" value="1"/>
</dbReference>
<evidence type="ECO:0000259" key="3">
    <source>
        <dbReference type="PROSITE" id="PS51186"/>
    </source>
</evidence>
<dbReference type="AlphaFoldDB" id="A0A370I964"/>
<sequence length="151" mass="16990">MTTMALTARVAATADVPGLCAMMAEFNLLEGIEWTRETGESGVRRLIADRDLGVIGLLSESDHITGYFVVTWGYDLEWNGRDAYLTELYLIPQARGRGLGRVALEHAERFARRHDVRALHLMVRQDNLAAVRLYKRAGYAIPPRVFMSKPL</sequence>
<comment type="caution">
    <text evidence="4">The sequence shown here is derived from an EMBL/GenBank/DDBJ whole genome shotgun (WGS) entry which is preliminary data.</text>
</comment>
<evidence type="ECO:0000313" key="5">
    <source>
        <dbReference type="Proteomes" id="UP000254869"/>
    </source>
</evidence>
<reference evidence="4 5" key="1">
    <citation type="submission" date="2018-07" db="EMBL/GenBank/DDBJ databases">
        <title>Genomic Encyclopedia of Type Strains, Phase IV (KMG-IV): sequencing the most valuable type-strain genomes for metagenomic binning, comparative biology and taxonomic classification.</title>
        <authorList>
            <person name="Goeker M."/>
        </authorList>
    </citation>
    <scope>NUCLEOTIDE SEQUENCE [LARGE SCALE GENOMIC DNA]</scope>
    <source>
        <strain evidence="4 5">DSM 44290</strain>
    </source>
</reference>
<dbReference type="CDD" id="cd04301">
    <property type="entry name" value="NAT_SF"/>
    <property type="match status" value="1"/>
</dbReference>
<dbReference type="SUPFAM" id="SSF55729">
    <property type="entry name" value="Acyl-CoA N-acyltransferases (Nat)"/>
    <property type="match status" value="1"/>
</dbReference>
<dbReference type="InterPro" id="IPR050680">
    <property type="entry name" value="YpeA/RimI_acetyltransf"/>
</dbReference>
<dbReference type="RefSeq" id="WP_147287930.1">
    <property type="nucleotide sequence ID" value="NZ_QQBC01000004.1"/>
</dbReference>
<dbReference type="EMBL" id="QQBC01000004">
    <property type="protein sequence ID" value="RDI66641.1"/>
    <property type="molecule type" value="Genomic_DNA"/>
</dbReference>
<dbReference type="STRING" id="1210086.GCA_001613105_01588"/>
<dbReference type="Proteomes" id="UP000254869">
    <property type="component" value="Unassembled WGS sequence"/>
</dbReference>
<dbReference type="Gene3D" id="3.40.630.30">
    <property type="match status" value="1"/>
</dbReference>
<dbReference type="Pfam" id="PF00583">
    <property type="entry name" value="Acetyltransf_1"/>
    <property type="match status" value="1"/>
</dbReference>
<feature type="domain" description="N-acetyltransferase" evidence="3">
    <location>
        <begin position="6"/>
        <end position="151"/>
    </location>
</feature>
<keyword evidence="5" id="KW-1185">Reference proteome</keyword>
<dbReference type="PANTHER" id="PTHR43420:SF47">
    <property type="entry name" value="N-ACETYLTRANSFERASE DOMAIN-CONTAINING PROTEIN"/>
    <property type="match status" value="1"/>
</dbReference>
<evidence type="ECO:0000256" key="1">
    <source>
        <dbReference type="ARBA" id="ARBA00022679"/>
    </source>
</evidence>
<gene>
    <name evidence="4" type="ORF">DFR76_104391</name>
</gene>
<name>A0A370I964_9NOCA</name>